<comment type="caution">
    <text evidence="7">The sequence shown here is derived from an EMBL/GenBank/DDBJ whole genome shotgun (WGS) entry which is preliminary data.</text>
</comment>
<dbReference type="RefSeq" id="WP_192732380.1">
    <property type="nucleotide sequence ID" value="NZ_BAAAVL010000011.1"/>
</dbReference>
<keyword evidence="4 6" id="KW-1133">Transmembrane helix</keyword>
<reference evidence="7 8" key="1">
    <citation type="submission" date="2020-10" db="EMBL/GenBank/DDBJ databases">
        <title>Sequencing the genomes of 1000 actinobacteria strains.</title>
        <authorList>
            <person name="Klenk H.-P."/>
        </authorList>
    </citation>
    <scope>NUCLEOTIDE SEQUENCE [LARGE SCALE GENOMIC DNA]</scope>
    <source>
        <strain evidence="7 8">DSM 7307</strain>
    </source>
</reference>
<evidence type="ECO:0000256" key="5">
    <source>
        <dbReference type="ARBA" id="ARBA00023136"/>
    </source>
</evidence>
<feature type="transmembrane region" description="Helical" evidence="6">
    <location>
        <begin position="37"/>
        <end position="59"/>
    </location>
</feature>
<dbReference type="Pfam" id="PF03626">
    <property type="entry name" value="COX4_pro"/>
    <property type="match status" value="1"/>
</dbReference>
<evidence type="ECO:0000256" key="4">
    <source>
        <dbReference type="ARBA" id="ARBA00022989"/>
    </source>
</evidence>
<dbReference type="EMBL" id="JADBEC010000002">
    <property type="protein sequence ID" value="MBE1508849.1"/>
    <property type="molecule type" value="Genomic_DNA"/>
</dbReference>
<dbReference type="InterPro" id="IPR005171">
    <property type="entry name" value="Cyt_c_oxidase_su4_prok"/>
</dbReference>
<evidence type="ECO:0000313" key="7">
    <source>
        <dbReference type="EMBL" id="MBE1508849.1"/>
    </source>
</evidence>
<dbReference type="PROSITE" id="PS51257">
    <property type="entry name" value="PROKAR_LIPOPROTEIN"/>
    <property type="match status" value="1"/>
</dbReference>
<sequence length="93" mass="9968">MRHSDRPNCSRALLLLFVLTGCTFILTYALPENIPPVLAAAVIAVIAVTKVRLVVLDFLGLRGARTPLTAALWSWAAFVLLIAVARAALQLSA</sequence>
<protein>
    <submittedName>
        <fullName evidence="7">Nitric oxide reductase NorF protein</fullName>
    </submittedName>
</protein>
<evidence type="ECO:0000256" key="1">
    <source>
        <dbReference type="ARBA" id="ARBA00004651"/>
    </source>
</evidence>
<keyword evidence="5 6" id="KW-0472">Membrane</keyword>
<feature type="transmembrane region" description="Helical" evidence="6">
    <location>
        <begin position="12"/>
        <end position="31"/>
    </location>
</feature>
<organism evidence="7 8">
    <name type="scientific">Rhizobium viscosum</name>
    <name type="common">Arthrobacter viscosus</name>
    <dbReference type="NCBI Taxonomy" id="1673"/>
    <lineage>
        <taxon>Bacteria</taxon>
        <taxon>Pseudomonadati</taxon>
        <taxon>Pseudomonadota</taxon>
        <taxon>Alphaproteobacteria</taxon>
        <taxon>Hyphomicrobiales</taxon>
        <taxon>Rhizobiaceae</taxon>
        <taxon>Rhizobium/Agrobacterium group</taxon>
        <taxon>Rhizobium</taxon>
    </lineage>
</organism>
<keyword evidence="3 6" id="KW-0812">Transmembrane</keyword>
<name>A0ABR9J046_RHIVS</name>
<evidence type="ECO:0000256" key="6">
    <source>
        <dbReference type="SAM" id="Phobius"/>
    </source>
</evidence>
<feature type="transmembrane region" description="Helical" evidence="6">
    <location>
        <begin position="71"/>
        <end position="89"/>
    </location>
</feature>
<keyword evidence="8" id="KW-1185">Reference proteome</keyword>
<comment type="subcellular location">
    <subcellularLocation>
        <location evidence="1">Cell membrane</location>
        <topology evidence="1">Multi-pass membrane protein</topology>
    </subcellularLocation>
</comment>
<keyword evidence="2" id="KW-1003">Cell membrane</keyword>
<dbReference type="Proteomes" id="UP000620262">
    <property type="component" value="Unassembled WGS sequence"/>
</dbReference>
<proteinExistence type="predicted"/>
<accession>A0ABR9J046</accession>
<evidence type="ECO:0000313" key="8">
    <source>
        <dbReference type="Proteomes" id="UP000620262"/>
    </source>
</evidence>
<evidence type="ECO:0000256" key="3">
    <source>
        <dbReference type="ARBA" id="ARBA00022692"/>
    </source>
</evidence>
<gene>
    <name evidence="7" type="ORF">H4W29_006094</name>
</gene>
<evidence type="ECO:0000256" key="2">
    <source>
        <dbReference type="ARBA" id="ARBA00022475"/>
    </source>
</evidence>